<dbReference type="AlphaFoldDB" id="A0A922EEC8"/>
<evidence type="ECO:0000256" key="1">
    <source>
        <dbReference type="SAM" id="MobiDB-lite"/>
    </source>
</evidence>
<dbReference type="EMBL" id="CM031832">
    <property type="protein sequence ID" value="KAG6700323.1"/>
    <property type="molecule type" value="Genomic_DNA"/>
</dbReference>
<feature type="compositionally biased region" description="Polar residues" evidence="1">
    <location>
        <begin position="285"/>
        <end position="295"/>
    </location>
</feature>
<evidence type="ECO:0000313" key="3">
    <source>
        <dbReference type="Proteomes" id="UP000811246"/>
    </source>
</evidence>
<dbReference type="Pfam" id="PF12796">
    <property type="entry name" value="Ank_2"/>
    <property type="match status" value="1"/>
</dbReference>
<dbReference type="Proteomes" id="UP000811246">
    <property type="component" value="Chromosome 8"/>
</dbReference>
<organism evidence="2 3">
    <name type="scientific">Carya illinoinensis</name>
    <name type="common">Pecan</name>
    <dbReference type="NCBI Taxonomy" id="32201"/>
    <lineage>
        <taxon>Eukaryota</taxon>
        <taxon>Viridiplantae</taxon>
        <taxon>Streptophyta</taxon>
        <taxon>Embryophyta</taxon>
        <taxon>Tracheophyta</taxon>
        <taxon>Spermatophyta</taxon>
        <taxon>Magnoliopsida</taxon>
        <taxon>eudicotyledons</taxon>
        <taxon>Gunneridae</taxon>
        <taxon>Pentapetalae</taxon>
        <taxon>rosids</taxon>
        <taxon>fabids</taxon>
        <taxon>Fagales</taxon>
        <taxon>Juglandaceae</taxon>
        <taxon>Carya</taxon>
    </lineage>
</organism>
<name>A0A922EEC8_CARIL</name>
<dbReference type="PANTHER" id="PTHR24177">
    <property type="entry name" value="CASKIN"/>
    <property type="match status" value="1"/>
</dbReference>
<reference evidence="2" key="1">
    <citation type="submission" date="2021-01" db="EMBL/GenBank/DDBJ databases">
        <authorList>
            <person name="Lovell J.T."/>
            <person name="Bentley N."/>
            <person name="Bhattarai G."/>
            <person name="Jenkins J.W."/>
            <person name="Sreedasyam A."/>
            <person name="Alarcon Y."/>
            <person name="Bock C."/>
            <person name="Boston L."/>
            <person name="Carlson J."/>
            <person name="Cervantes K."/>
            <person name="Clermont K."/>
            <person name="Krom N."/>
            <person name="Kubenka K."/>
            <person name="Mamidi S."/>
            <person name="Mattison C."/>
            <person name="Monteros M."/>
            <person name="Pisani C."/>
            <person name="Plott C."/>
            <person name="Rajasekar S."/>
            <person name="Rhein H.S."/>
            <person name="Rohla C."/>
            <person name="Song M."/>
            <person name="Hilaire R.S."/>
            <person name="Shu S."/>
            <person name="Wells L."/>
            <person name="Wang X."/>
            <person name="Webber J."/>
            <person name="Heerema R.J."/>
            <person name="Klein P."/>
            <person name="Conner P."/>
            <person name="Grauke L."/>
            <person name="Grimwood J."/>
            <person name="Schmutz J."/>
            <person name="Randall J.J."/>
        </authorList>
    </citation>
    <scope>NUCLEOTIDE SEQUENCE</scope>
    <source>
        <tissue evidence="2">Leaf</tissue>
    </source>
</reference>
<evidence type="ECO:0000313" key="2">
    <source>
        <dbReference type="EMBL" id="KAG6700323.1"/>
    </source>
</evidence>
<comment type="caution">
    <text evidence="2">The sequence shown here is derived from an EMBL/GenBank/DDBJ whole genome shotgun (WGS) entry which is preliminary data.</text>
</comment>
<dbReference type="SMART" id="SM00248">
    <property type="entry name" value="ANK"/>
    <property type="match status" value="5"/>
</dbReference>
<dbReference type="GO" id="GO:0016020">
    <property type="term" value="C:membrane"/>
    <property type="evidence" value="ECO:0007669"/>
    <property type="project" value="TreeGrafter"/>
</dbReference>
<gene>
    <name evidence="2" type="ORF">I3842_08G107000</name>
</gene>
<proteinExistence type="predicted"/>
<dbReference type="PANTHER" id="PTHR24177:SF103">
    <property type="entry name" value="PGG DOMAIN-CONTAINING PROTEIN"/>
    <property type="match status" value="1"/>
</dbReference>
<protein>
    <submittedName>
        <fullName evidence="2">Uncharacterized protein</fullName>
    </submittedName>
</protein>
<accession>A0A922EEC8</accession>
<dbReference type="InterPro" id="IPR002110">
    <property type="entry name" value="Ankyrin_rpt"/>
</dbReference>
<sequence>MAFNLDGIIIETEMQAIKKDLLRNSTKGQWNGVIDIYNKHPEVHAAKLTINEDTALHIAVSSDRKETVEQLMKIIARHHGEGQEIPKFKNKGGNTLLHVAASMGSVTLCRSIVETGRQLGLSFMEARNCKGETPLFLAALCAKKEAFISVHEVYQENNLNYNDLSCRSDDDGTILHVAIATKRFDLALEIIELYPKLVHFVNKQGFSPLHVLASDPSAFESATLYGLVLRLLVKCFPRVAGYLRDHKQERKLAACKVMNELLKLLDQDGPNMIIRPEMVGDQKQKNPTNGSTSGLGSKEKGGETEDLENPQIRSSPRQEHRGFPCAAGYLRDDKQKRKLAACKVMKELEILDLDGETDSNMIIGLEMVGDQKQKSPTDGSTSGLVSMARETPILIATKNGITEMVEKILEFFPEAVYDVDSNMKNIVLLSVEHKQPHVYELLLNKKNKNIIHDSLFWEVDNNGNTALHLAAKVANSNPWPVDGPALQMNWEIKWFEKVTLFFAIRREKRQGRSSPNHMRCLSKKAESG</sequence>
<feature type="region of interest" description="Disordered" evidence="1">
    <location>
        <begin position="276"/>
        <end position="326"/>
    </location>
</feature>